<evidence type="ECO:0000256" key="4">
    <source>
        <dbReference type="ARBA" id="ARBA00022695"/>
    </source>
</evidence>
<dbReference type="OrthoDB" id="437922at2759"/>
<evidence type="ECO:0000256" key="1">
    <source>
        <dbReference type="ARBA" id="ARBA00007404"/>
    </source>
</evidence>
<dbReference type="RefSeq" id="XP_034238550.1">
    <property type="nucleotide sequence ID" value="XM_034382659.1"/>
</dbReference>
<dbReference type="CTD" id="43710"/>
<dbReference type="GO" id="GO:0005739">
    <property type="term" value="C:mitochondrion"/>
    <property type="evidence" value="ECO:0007669"/>
    <property type="project" value="TreeGrafter"/>
</dbReference>
<dbReference type="InterPro" id="IPR012340">
    <property type="entry name" value="NA-bd_OB-fold"/>
</dbReference>
<dbReference type="PIRSF" id="PIRSF005499">
    <property type="entry name" value="PNPase"/>
    <property type="match status" value="1"/>
</dbReference>
<dbReference type="Proteomes" id="UP000515158">
    <property type="component" value="Unplaced"/>
</dbReference>
<dbReference type="EC" id="2.7.7.8" evidence="2"/>
<dbReference type="Gene3D" id="2.40.50.140">
    <property type="entry name" value="Nucleic acid-binding proteins"/>
    <property type="match status" value="1"/>
</dbReference>
<sequence>MRNVRADTPKKVAADSSHVSHDIHRAMAGILRGTFRRSKLEPLTNLTSRALTISAIQCSPFNEVQATATLSSGKSIKFSCGKYAKMANGAAVAQSGETAVMVTAVRKDSPSSHDSFMPLNVEFRMKAAAAGRIPTNYLRRELGHSEREILTARLTDRSIRPLFPKNYFSEVQIISNMLSADGTNDPEILCINAASMALALSDIPWDGPVAAVRIGMLGDDLVINPTRQELQNSSMNLVVTGMKSKVVMLEGSFNDLNANIVMHSIKAGLKEIQKIISVIQELVVNCGKAKQEIPEDSMHQELVEYLVSHHLEDLKQILTDFSLNKQSRDQAVSSLRQKIINEMKSKGVIHDDINIRKAFSVFLQDVFRNLIFKTGIRCDGRGLNDVRDISCEVNLYKPLHGSALFQRGQTQVLCTVALDSPQSAVKTDSYTILTSGPKEKSFFLNYEFPGYATNEVSLKKGVSRREIGHGALAEKGLRPVVPPNYPFCIRLTSEVLESNGSSSMASVCGGTLALLDAGVPISAMAAGVAVGLITRCDSDGKITDYRLLTDILGMEDYFGDMDFKIAGTKSGITALQADFKISGLPLDILNQAITAGHTAKRNIINIMSQTISKPSVKDEDNMPILETFEVPLHKRNKLLGPAWINVKKLFLETGVQITHLEDTKFSAFAPNASAMQEAYEIVQKLMDSSSEPEFEFGAIYVVKILELKESGAIVSLHPDLNPIYINNSHLDVRKAAHSSALGLSVGDKISVKYFGRDPVSGQVRLSRRALQESSGRVVDLVDKTSSPTQITREKLTTKAPTEDQN</sequence>
<dbReference type="CDD" id="cd11363">
    <property type="entry name" value="RNase_PH_PNPase_1"/>
    <property type="match status" value="1"/>
</dbReference>
<dbReference type="NCBIfam" id="TIGR03591">
    <property type="entry name" value="polynuc_phos"/>
    <property type="match status" value="1"/>
</dbReference>
<dbReference type="InterPro" id="IPR036456">
    <property type="entry name" value="PNPase_PH_RNA-bd_sf"/>
</dbReference>
<proteinExistence type="inferred from homology"/>
<dbReference type="InterPro" id="IPR020568">
    <property type="entry name" value="Ribosomal_Su5_D2-typ_SF"/>
</dbReference>
<name>A0A6P8YMZ1_THRPL</name>
<dbReference type="Gene3D" id="3.30.1370.10">
    <property type="entry name" value="K Homology domain, type 1"/>
    <property type="match status" value="1"/>
</dbReference>
<dbReference type="InterPro" id="IPR036345">
    <property type="entry name" value="ExoRNase_PH_dom2_sf"/>
</dbReference>
<evidence type="ECO:0000313" key="8">
    <source>
        <dbReference type="Proteomes" id="UP000515158"/>
    </source>
</evidence>
<dbReference type="PANTHER" id="PTHR11252">
    <property type="entry name" value="POLYRIBONUCLEOTIDE NUCLEOTIDYLTRANSFERASE"/>
    <property type="match status" value="1"/>
</dbReference>
<dbReference type="FunFam" id="3.30.230.70:FF:000006">
    <property type="entry name" value="polyribonucleotide nucleotidyltransferase 1, mitochondrial"/>
    <property type="match status" value="1"/>
</dbReference>
<dbReference type="GO" id="GO:0005829">
    <property type="term" value="C:cytosol"/>
    <property type="evidence" value="ECO:0007669"/>
    <property type="project" value="TreeGrafter"/>
</dbReference>
<dbReference type="KEGG" id="tpal:117643654"/>
<dbReference type="NCBIfam" id="NF008805">
    <property type="entry name" value="PRK11824.1"/>
    <property type="match status" value="1"/>
</dbReference>
<dbReference type="SUPFAM" id="SSF54791">
    <property type="entry name" value="Eukaryotic type KH-domain (KH-domain type I)"/>
    <property type="match status" value="1"/>
</dbReference>
<evidence type="ECO:0000256" key="3">
    <source>
        <dbReference type="ARBA" id="ARBA00022679"/>
    </source>
</evidence>
<evidence type="ECO:0000259" key="7">
    <source>
        <dbReference type="PROSITE" id="PS50126"/>
    </source>
</evidence>
<dbReference type="Pfam" id="PF03726">
    <property type="entry name" value="PNPase"/>
    <property type="match status" value="1"/>
</dbReference>
<dbReference type="InterPro" id="IPR012162">
    <property type="entry name" value="PNPase"/>
</dbReference>
<evidence type="ECO:0000256" key="2">
    <source>
        <dbReference type="ARBA" id="ARBA00012416"/>
    </source>
</evidence>
<gene>
    <name evidence="9" type="primary">LOC117643654</name>
</gene>
<dbReference type="CDD" id="cd11364">
    <property type="entry name" value="RNase_PH_PNPase_2"/>
    <property type="match status" value="1"/>
</dbReference>
<dbReference type="GO" id="GO:0003723">
    <property type="term" value="F:RNA binding"/>
    <property type="evidence" value="ECO:0007669"/>
    <property type="project" value="UniProtKB-KW"/>
</dbReference>
<reference evidence="9" key="1">
    <citation type="submission" date="2025-08" db="UniProtKB">
        <authorList>
            <consortium name="RefSeq"/>
        </authorList>
    </citation>
    <scope>IDENTIFICATION</scope>
    <source>
        <tissue evidence="9">Total insect</tissue>
    </source>
</reference>
<organism evidence="9">
    <name type="scientific">Thrips palmi</name>
    <name type="common">Melon thrips</name>
    <dbReference type="NCBI Taxonomy" id="161013"/>
    <lineage>
        <taxon>Eukaryota</taxon>
        <taxon>Metazoa</taxon>
        <taxon>Ecdysozoa</taxon>
        <taxon>Arthropoda</taxon>
        <taxon>Hexapoda</taxon>
        <taxon>Insecta</taxon>
        <taxon>Pterygota</taxon>
        <taxon>Neoptera</taxon>
        <taxon>Paraneoptera</taxon>
        <taxon>Thysanoptera</taxon>
        <taxon>Terebrantia</taxon>
        <taxon>Thripoidea</taxon>
        <taxon>Thripidae</taxon>
        <taxon>Thrips</taxon>
    </lineage>
</organism>
<keyword evidence="4" id="KW-0548">Nucleotidyltransferase</keyword>
<dbReference type="Gene3D" id="3.30.230.70">
    <property type="entry name" value="GHMP Kinase, N-terminal domain"/>
    <property type="match status" value="2"/>
</dbReference>
<feature type="region of interest" description="Disordered" evidence="6">
    <location>
        <begin position="786"/>
        <end position="805"/>
    </location>
</feature>
<dbReference type="Pfam" id="PF01138">
    <property type="entry name" value="RNase_PH"/>
    <property type="match status" value="2"/>
</dbReference>
<dbReference type="SUPFAM" id="SSF54211">
    <property type="entry name" value="Ribosomal protein S5 domain 2-like"/>
    <property type="match status" value="2"/>
</dbReference>
<comment type="similarity">
    <text evidence="1">Belongs to the polyribonucleotide nucleotidyltransferase family.</text>
</comment>
<dbReference type="Pfam" id="PF03725">
    <property type="entry name" value="RNase_PH_C"/>
    <property type="match status" value="1"/>
</dbReference>
<keyword evidence="5" id="KW-0694">RNA-binding</keyword>
<dbReference type="InterPro" id="IPR001247">
    <property type="entry name" value="ExoRNase_PH_dom1"/>
</dbReference>
<dbReference type="GO" id="GO:0000175">
    <property type="term" value="F:3'-5'-RNA exonuclease activity"/>
    <property type="evidence" value="ECO:0007669"/>
    <property type="project" value="TreeGrafter"/>
</dbReference>
<dbReference type="SUPFAM" id="SSF46915">
    <property type="entry name" value="Polynucleotide phosphorylase/guanosine pentaphosphate synthase (PNPase/GPSI), domain 3"/>
    <property type="match status" value="1"/>
</dbReference>
<dbReference type="InParanoid" id="A0A6P8YMZ1"/>
<dbReference type="PROSITE" id="PS50126">
    <property type="entry name" value="S1"/>
    <property type="match status" value="1"/>
</dbReference>
<feature type="domain" description="S1 motif" evidence="7">
    <location>
        <begin position="697"/>
        <end position="768"/>
    </location>
</feature>
<dbReference type="GO" id="GO:0004654">
    <property type="term" value="F:polyribonucleotide nucleotidyltransferase activity"/>
    <property type="evidence" value="ECO:0007669"/>
    <property type="project" value="UniProtKB-EC"/>
</dbReference>
<dbReference type="GeneID" id="117643654"/>
<protein>
    <recommendedName>
        <fullName evidence="2">polyribonucleotide nucleotidyltransferase</fullName>
        <ecNumber evidence="2">2.7.7.8</ecNumber>
    </recommendedName>
</protein>
<evidence type="ECO:0000256" key="5">
    <source>
        <dbReference type="ARBA" id="ARBA00022884"/>
    </source>
</evidence>
<evidence type="ECO:0000256" key="6">
    <source>
        <dbReference type="SAM" id="MobiDB-lite"/>
    </source>
</evidence>
<dbReference type="InterPro" id="IPR015847">
    <property type="entry name" value="ExoRNase_PH_dom2"/>
</dbReference>
<keyword evidence="8" id="KW-1185">Reference proteome</keyword>
<dbReference type="InterPro" id="IPR003029">
    <property type="entry name" value="S1_domain"/>
</dbReference>
<accession>A0A6P8YMZ1</accession>
<dbReference type="AlphaFoldDB" id="A0A6P8YMZ1"/>
<dbReference type="PANTHER" id="PTHR11252:SF0">
    <property type="entry name" value="POLYRIBONUCLEOTIDE NUCLEOTIDYLTRANSFERASE 1, MITOCHONDRIAL"/>
    <property type="match status" value="1"/>
</dbReference>
<keyword evidence="3" id="KW-0808">Transferase</keyword>
<dbReference type="InterPro" id="IPR015848">
    <property type="entry name" value="PNPase_PH_RNA-bd_bac/org-type"/>
</dbReference>
<dbReference type="InterPro" id="IPR027408">
    <property type="entry name" value="PNPase/RNase_PH_dom_sf"/>
</dbReference>
<dbReference type="SUPFAM" id="SSF55666">
    <property type="entry name" value="Ribonuclease PH domain 2-like"/>
    <property type="match status" value="2"/>
</dbReference>
<dbReference type="GO" id="GO:0000958">
    <property type="term" value="P:mitochondrial mRNA catabolic process"/>
    <property type="evidence" value="ECO:0007669"/>
    <property type="project" value="TreeGrafter"/>
</dbReference>
<evidence type="ECO:0000313" key="9">
    <source>
        <dbReference type="RefSeq" id="XP_034238550.1"/>
    </source>
</evidence>
<dbReference type="InterPro" id="IPR036612">
    <property type="entry name" value="KH_dom_type_1_sf"/>
</dbReference>
<dbReference type="FunCoup" id="A0A6P8YMZ1">
    <property type="interactions" value="1721"/>
</dbReference>
<dbReference type="CDD" id="cd09033">
    <property type="entry name" value="KH-I_PNPT1"/>
    <property type="match status" value="1"/>
</dbReference>
<dbReference type="FunFam" id="3.30.230.70:FF:000001">
    <property type="entry name" value="Polyribonucleotide nucleotidyltransferase"/>
    <property type="match status" value="1"/>
</dbReference>
<dbReference type="GO" id="GO:0000965">
    <property type="term" value="P:mitochondrial RNA 3'-end processing"/>
    <property type="evidence" value="ECO:0007669"/>
    <property type="project" value="TreeGrafter"/>
</dbReference>